<organism evidence="2 3">
    <name type="scientific">Undibacter mobilis</name>
    <dbReference type="NCBI Taxonomy" id="2292256"/>
    <lineage>
        <taxon>Bacteria</taxon>
        <taxon>Pseudomonadati</taxon>
        <taxon>Pseudomonadota</taxon>
        <taxon>Alphaproteobacteria</taxon>
        <taxon>Hyphomicrobiales</taxon>
        <taxon>Nitrobacteraceae</taxon>
        <taxon>Undibacter</taxon>
    </lineage>
</organism>
<dbReference type="NCBIfam" id="NF003501">
    <property type="entry name" value="PRK05170.1-5"/>
    <property type="match status" value="1"/>
</dbReference>
<dbReference type="Proteomes" id="UP000263993">
    <property type="component" value="Unassembled WGS sequence"/>
</dbReference>
<sequence length="169" mass="19303">MPDDKTLKDTALPFWRTKKMSEMTPREWESLCDGCGRCCLNKLTDIDSGETVYTDVGCKLLDTASCRCADYKNRQKKVHDCVRLSWRNIRRLTWLPPTCGYVLVAEGKDLPWWHPLISGRADTVHEAGISVRGKVSANEVDVPDRDLVDYIVKWPVRWPKGSRGKVPPK</sequence>
<evidence type="ECO:0000313" key="2">
    <source>
        <dbReference type="EMBL" id="RDV02167.1"/>
    </source>
</evidence>
<reference evidence="3" key="1">
    <citation type="submission" date="2018-08" db="EMBL/GenBank/DDBJ databases">
        <authorList>
            <person name="Kim S.-J."/>
            <person name="Jung G.-Y."/>
        </authorList>
    </citation>
    <scope>NUCLEOTIDE SEQUENCE [LARGE SCALE GENOMIC DNA]</scope>
    <source>
        <strain evidence="3">GY_H</strain>
    </source>
</reference>
<comment type="caution">
    <text evidence="2">The sequence shown here is derived from an EMBL/GenBank/DDBJ whole genome shotgun (WGS) entry which is preliminary data.</text>
</comment>
<name>A0A371B3U0_9BRAD</name>
<gene>
    <name evidence="2" type="ORF">DXH78_16360</name>
</gene>
<accession>A0A371B3U0</accession>
<dbReference type="PIRSF" id="PIRSF006173">
    <property type="entry name" value="UCP006173"/>
    <property type="match status" value="1"/>
</dbReference>
<evidence type="ECO:0000313" key="3">
    <source>
        <dbReference type="Proteomes" id="UP000263993"/>
    </source>
</evidence>
<dbReference type="RefSeq" id="WP_115518289.1">
    <property type="nucleotide sequence ID" value="NZ_QRGO01000002.1"/>
</dbReference>
<dbReference type="Pfam" id="PF03692">
    <property type="entry name" value="CxxCxxCC"/>
    <property type="match status" value="1"/>
</dbReference>
<dbReference type="PANTHER" id="PTHR37421:SF1">
    <property type="entry name" value="UPF0260 PROTEIN YCGN"/>
    <property type="match status" value="1"/>
</dbReference>
<dbReference type="AlphaFoldDB" id="A0A371B3U0"/>
<proteinExistence type="inferred from homology"/>
<evidence type="ECO:0000256" key="1">
    <source>
        <dbReference type="HAMAP-Rule" id="MF_00676"/>
    </source>
</evidence>
<comment type="similarity">
    <text evidence="1">Belongs to the UPF0260 family.</text>
</comment>
<dbReference type="OrthoDB" id="9786855at2"/>
<dbReference type="InterPro" id="IPR008228">
    <property type="entry name" value="UCP006173"/>
</dbReference>
<dbReference type="InterPro" id="IPR005358">
    <property type="entry name" value="Puta_zinc/iron-chelating_dom"/>
</dbReference>
<dbReference type="HAMAP" id="MF_00676">
    <property type="entry name" value="UPF0260"/>
    <property type="match status" value="1"/>
</dbReference>
<keyword evidence="3" id="KW-1185">Reference proteome</keyword>
<dbReference type="PANTHER" id="PTHR37421">
    <property type="entry name" value="UPF0260 PROTEIN YCGN"/>
    <property type="match status" value="1"/>
</dbReference>
<protein>
    <recommendedName>
        <fullName evidence="1">UPF0260 protein DXH78_16360</fullName>
    </recommendedName>
</protein>
<dbReference type="NCBIfam" id="NF003507">
    <property type="entry name" value="PRK05170.2-5"/>
    <property type="match status" value="1"/>
</dbReference>
<dbReference type="EMBL" id="QRGO01000002">
    <property type="protein sequence ID" value="RDV02167.1"/>
    <property type="molecule type" value="Genomic_DNA"/>
</dbReference>